<dbReference type="InterPro" id="IPR012902">
    <property type="entry name" value="N_methyl_site"/>
</dbReference>
<evidence type="ECO:0000256" key="2">
    <source>
        <dbReference type="ARBA" id="ARBA00009984"/>
    </source>
</evidence>
<accession>A0A1G7F861</accession>
<evidence type="ECO:0000259" key="11">
    <source>
        <dbReference type="Pfam" id="PF08334"/>
    </source>
</evidence>
<evidence type="ECO:0000256" key="3">
    <source>
        <dbReference type="ARBA" id="ARBA00020042"/>
    </source>
</evidence>
<evidence type="ECO:0000313" key="15">
    <source>
        <dbReference type="Proteomes" id="UP000436801"/>
    </source>
</evidence>
<dbReference type="NCBIfam" id="TIGR02532">
    <property type="entry name" value="IV_pilin_GFxxxE"/>
    <property type="match status" value="1"/>
</dbReference>
<dbReference type="PANTHER" id="PTHR30093:SF44">
    <property type="entry name" value="TYPE II SECRETION SYSTEM CORE PROTEIN G"/>
    <property type="match status" value="1"/>
</dbReference>
<keyword evidence="6" id="KW-0997">Cell inner membrane</keyword>
<keyword evidence="8 10" id="KW-1133">Transmembrane helix</keyword>
<dbReference type="Proteomes" id="UP000323502">
    <property type="component" value="Unassembled WGS sequence"/>
</dbReference>
<evidence type="ECO:0000256" key="1">
    <source>
        <dbReference type="ARBA" id="ARBA00004377"/>
    </source>
</evidence>
<name>A0A1G7F861_9SPHN</name>
<dbReference type="GO" id="GO:0015628">
    <property type="term" value="P:protein secretion by the type II secretion system"/>
    <property type="evidence" value="ECO:0007669"/>
    <property type="project" value="InterPro"/>
</dbReference>
<evidence type="ECO:0000313" key="13">
    <source>
        <dbReference type="EMBL" id="SDE72133.1"/>
    </source>
</evidence>
<dbReference type="AlphaFoldDB" id="A0A1G7F861"/>
<evidence type="ECO:0000256" key="6">
    <source>
        <dbReference type="ARBA" id="ARBA00022519"/>
    </source>
</evidence>
<dbReference type="InterPro" id="IPR013545">
    <property type="entry name" value="T2SS_protein-GspG_C"/>
</dbReference>
<feature type="domain" description="Type II secretion system protein GspG C-terminal" evidence="11">
    <location>
        <begin position="45"/>
        <end position="154"/>
    </location>
</feature>
<evidence type="ECO:0000256" key="9">
    <source>
        <dbReference type="ARBA" id="ARBA00023136"/>
    </source>
</evidence>
<evidence type="ECO:0000256" key="8">
    <source>
        <dbReference type="ARBA" id="ARBA00022989"/>
    </source>
</evidence>
<sequence length="155" mass="16984">MRIEMNKALRLAKARRRRNEDGFTLVELMVVIVIIGLLATIVALNVLPSGDTARIEKAKADIAQIEGGLELYKLQNLTYPTTSQGLQALVTMPAGLSDPSRYQRGGYLKKLPDDPWGRPYLYASPGQHGEADIWTYGADGKEGGEGINADIGNWQ</sequence>
<evidence type="ECO:0000256" key="4">
    <source>
        <dbReference type="ARBA" id="ARBA00022475"/>
    </source>
</evidence>
<dbReference type="RefSeq" id="WP_149680895.1">
    <property type="nucleotide sequence ID" value="NZ_FNBI01000001.1"/>
</dbReference>
<keyword evidence="14" id="KW-1185">Reference proteome</keyword>
<dbReference type="Pfam" id="PF08334">
    <property type="entry name" value="T2SSG"/>
    <property type="match status" value="1"/>
</dbReference>
<evidence type="ECO:0000313" key="14">
    <source>
        <dbReference type="Proteomes" id="UP000323502"/>
    </source>
</evidence>
<dbReference type="SUPFAM" id="SSF54523">
    <property type="entry name" value="Pili subunits"/>
    <property type="match status" value="1"/>
</dbReference>
<evidence type="ECO:0000313" key="12">
    <source>
        <dbReference type="EMBL" id="MWC45317.1"/>
    </source>
</evidence>
<dbReference type="InterPro" id="IPR010054">
    <property type="entry name" value="Type2_sec_GspG"/>
</dbReference>
<dbReference type="OrthoDB" id="9795612at2"/>
<evidence type="ECO:0000256" key="7">
    <source>
        <dbReference type="ARBA" id="ARBA00022692"/>
    </source>
</evidence>
<dbReference type="Pfam" id="PF07963">
    <property type="entry name" value="N_methyl"/>
    <property type="match status" value="1"/>
</dbReference>
<keyword evidence="9 10" id="KW-0472">Membrane</keyword>
<feature type="transmembrane region" description="Helical" evidence="10">
    <location>
        <begin position="21"/>
        <end position="47"/>
    </location>
</feature>
<dbReference type="EMBL" id="FNBI01000001">
    <property type="protein sequence ID" value="SDE72133.1"/>
    <property type="molecule type" value="Genomic_DNA"/>
</dbReference>
<comment type="subcellular location">
    <subcellularLocation>
        <location evidence="1">Cell inner membrane</location>
        <topology evidence="1">Single-pass membrane protein</topology>
    </subcellularLocation>
</comment>
<dbReference type="InterPro" id="IPR000983">
    <property type="entry name" value="Bac_GSPG_pilin"/>
</dbReference>
<dbReference type="GO" id="GO:0015627">
    <property type="term" value="C:type II protein secretion system complex"/>
    <property type="evidence" value="ECO:0007669"/>
    <property type="project" value="InterPro"/>
</dbReference>
<dbReference type="NCBIfam" id="TIGR01710">
    <property type="entry name" value="typeII_sec_gspG"/>
    <property type="match status" value="1"/>
</dbReference>
<gene>
    <name evidence="12" type="primary">gspG</name>
    <name evidence="12" type="ORF">GQR91_17010</name>
    <name evidence="13" type="ORF">SAMN05216557_101282</name>
</gene>
<evidence type="ECO:0000256" key="10">
    <source>
        <dbReference type="SAM" id="Phobius"/>
    </source>
</evidence>
<proteinExistence type="inferred from homology"/>
<reference evidence="13 14" key="1">
    <citation type="submission" date="2016-10" db="EMBL/GenBank/DDBJ databases">
        <authorList>
            <person name="Varghese N."/>
            <person name="Submissions S."/>
        </authorList>
    </citation>
    <scope>NUCLEOTIDE SEQUENCE [LARGE SCALE GENOMIC DNA]</scope>
    <source>
        <strain evidence="13 14">S7-754</strain>
    </source>
</reference>
<keyword evidence="7 10" id="KW-0812">Transmembrane</keyword>
<organism evidence="13 14">
    <name type="scientific">Sphingomonas carotinifaciens</name>
    <dbReference type="NCBI Taxonomy" id="1166323"/>
    <lineage>
        <taxon>Bacteria</taxon>
        <taxon>Pseudomonadati</taxon>
        <taxon>Pseudomonadota</taxon>
        <taxon>Alphaproteobacteria</taxon>
        <taxon>Sphingomonadales</taxon>
        <taxon>Sphingomonadaceae</taxon>
        <taxon>Sphingomonas</taxon>
    </lineage>
</organism>
<protein>
    <recommendedName>
        <fullName evidence="3">Type II secretion system core protein G</fullName>
    </recommendedName>
</protein>
<keyword evidence="4" id="KW-1003">Cell membrane</keyword>
<comment type="similarity">
    <text evidence="2">Belongs to the GSP G family.</text>
</comment>
<dbReference type="Proteomes" id="UP000436801">
    <property type="component" value="Unassembled WGS sequence"/>
</dbReference>
<dbReference type="GO" id="GO:0005886">
    <property type="term" value="C:plasma membrane"/>
    <property type="evidence" value="ECO:0007669"/>
    <property type="project" value="UniProtKB-SubCell"/>
</dbReference>
<dbReference type="EMBL" id="WSUT01000005">
    <property type="protein sequence ID" value="MWC45317.1"/>
    <property type="molecule type" value="Genomic_DNA"/>
</dbReference>
<dbReference type="Gene3D" id="3.30.700.10">
    <property type="entry name" value="Glycoprotein, Type 4 Pilin"/>
    <property type="match status" value="1"/>
</dbReference>
<evidence type="ECO:0000256" key="5">
    <source>
        <dbReference type="ARBA" id="ARBA00022481"/>
    </source>
</evidence>
<reference evidence="12 15" key="2">
    <citation type="submission" date="2019-12" db="EMBL/GenBank/DDBJ databases">
        <authorList>
            <person name="Zheng J."/>
        </authorList>
    </citation>
    <scope>NUCLEOTIDE SEQUENCE [LARGE SCALE GENOMIC DNA]</scope>
    <source>
        <strain evidence="12 15">DSM 27347</strain>
    </source>
</reference>
<dbReference type="PANTHER" id="PTHR30093">
    <property type="entry name" value="GENERAL SECRETION PATHWAY PROTEIN G"/>
    <property type="match status" value="1"/>
</dbReference>
<dbReference type="PRINTS" id="PR00813">
    <property type="entry name" value="BCTERIALGSPG"/>
</dbReference>
<dbReference type="InterPro" id="IPR045584">
    <property type="entry name" value="Pilin-like"/>
</dbReference>
<keyword evidence="5" id="KW-0488">Methylation</keyword>